<dbReference type="RefSeq" id="XP_030846491.1">
    <property type="nucleotide sequence ID" value="XM_030990631.1"/>
</dbReference>
<dbReference type="InterPro" id="IPR000225">
    <property type="entry name" value="Armadillo"/>
</dbReference>
<evidence type="ECO:0000256" key="2">
    <source>
        <dbReference type="ARBA" id="ARBA00022679"/>
    </source>
</evidence>
<evidence type="ECO:0000256" key="4">
    <source>
        <dbReference type="ARBA" id="ARBA00022777"/>
    </source>
</evidence>
<dbReference type="RefSeq" id="XP_030846489.1">
    <property type="nucleotide sequence ID" value="XM_030990629.1"/>
</dbReference>
<evidence type="ECO:0000256" key="1">
    <source>
        <dbReference type="ARBA" id="ARBA00010886"/>
    </source>
</evidence>
<dbReference type="GeneID" id="591247"/>
<evidence type="ECO:0000313" key="10">
    <source>
        <dbReference type="Proteomes" id="UP000007110"/>
    </source>
</evidence>
<dbReference type="GO" id="GO:0005524">
    <property type="term" value="F:ATP binding"/>
    <property type="evidence" value="ECO:0007669"/>
    <property type="project" value="UniProtKB-UniRule"/>
</dbReference>
<feature type="compositionally biased region" description="Pro residues" evidence="7">
    <location>
        <begin position="944"/>
        <end position="953"/>
    </location>
</feature>
<dbReference type="Gene3D" id="1.10.510.10">
    <property type="entry name" value="Transferase(Phosphotransferase) domain 1"/>
    <property type="match status" value="1"/>
</dbReference>
<feature type="binding site" evidence="6">
    <location>
        <position position="556"/>
    </location>
    <ligand>
        <name>ATP</name>
        <dbReference type="ChEBI" id="CHEBI:30616"/>
    </ligand>
</feature>
<dbReference type="AlphaFoldDB" id="A0A7M7P550"/>
<organism evidence="9 10">
    <name type="scientific">Strongylocentrotus purpuratus</name>
    <name type="common">Purple sea urchin</name>
    <dbReference type="NCBI Taxonomy" id="7668"/>
    <lineage>
        <taxon>Eukaryota</taxon>
        <taxon>Metazoa</taxon>
        <taxon>Echinodermata</taxon>
        <taxon>Eleutherozoa</taxon>
        <taxon>Echinozoa</taxon>
        <taxon>Echinoidea</taxon>
        <taxon>Euechinoidea</taxon>
        <taxon>Echinacea</taxon>
        <taxon>Camarodonta</taxon>
        <taxon>Echinidea</taxon>
        <taxon>Strongylocentrotidae</taxon>
        <taxon>Strongylocentrotus</taxon>
    </lineage>
</organism>
<evidence type="ECO:0000256" key="3">
    <source>
        <dbReference type="ARBA" id="ARBA00022741"/>
    </source>
</evidence>
<reference evidence="9" key="2">
    <citation type="submission" date="2021-01" db="UniProtKB">
        <authorList>
            <consortium name="EnsemblMetazoa"/>
        </authorList>
    </citation>
    <scope>IDENTIFICATION</scope>
</reference>
<dbReference type="SMART" id="SM00185">
    <property type="entry name" value="ARM"/>
    <property type="match status" value="3"/>
</dbReference>
<dbReference type="InterPro" id="IPR050660">
    <property type="entry name" value="NEK_Ser/Thr_kinase"/>
</dbReference>
<dbReference type="PROSITE" id="PS00107">
    <property type="entry name" value="PROTEIN_KINASE_ATP"/>
    <property type="match status" value="1"/>
</dbReference>
<dbReference type="GO" id="GO:1902749">
    <property type="term" value="P:regulation of cell cycle G2/M phase transition"/>
    <property type="evidence" value="ECO:0000318"/>
    <property type="project" value="GO_Central"/>
</dbReference>
<dbReference type="Pfam" id="PF00069">
    <property type="entry name" value="Pkinase"/>
    <property type="match status" value="1"/>
</dbReference>
<evidence type="ECO:0000256" key="6">
    <source>
        <dbReference type="PROSITE-ProRule" id="PRU10141"/>
    </source>
</evidence>
<protein>
    <recommendedName>
        <fullName evidence="8">Protein kinase domain-containing protein</fullName>
    </recommendedName>
</protein>
<dbReference type="RefSeq" id="XP_030846488.1">
    <property type="nucleotide sequence ID" value="XM_030990628.1"/>
</dbReference>
<sequence length="1196" mass="133467">MPSGDKKHRHTDVKRDKELDKLLRLLSTPSNKQQLPPLDFDAGNNNNNNNSPDGKGFQHGSSTTVGLHCSPPNGNGYSHQHQIFEASALESFSSKYQTERNFSGHVFNKQFDQIFTAIVKHRLCCSEWVERVPTEHIVRVLIVLRLFLRDQSYQKTLFELGGVKVLSQKLLTATENYLNRGDSEPFMVDILKEMSNIFQKLSGNVKQRDWLIACGAHRPLVMLLSASDVMVLHCSLYALIGMAQSPEPRAIIGELYCVETLLRILQDYDILSKKLAAWLLKVLCLEEQVGEQVKIFDGMPILLSILHSDNISLLCDVVWCIAQLAQDQDASNDVRSMGGIPLLLALLHDREFSSDRGSSHALASAGSSGRHHSLPFPVHDNGDVQLEHILSLKSACCAALTELVRNDTNAQQIVQNNGIYSVGMLIFPQKTSTKAESEAVQTLQKNSFRSLRFLFSMERNRRLFKRLFPPGLFEKFIDVGHYQRDISAYKSLVEMLSALPADLLDTIKVNFEETNQNKEPTQSISGYLVYEHLGTGAFGSVYKVKKNAGGNFLALKEISFNNPAVGRTAKEKEKSIESIISELSIVKEHMRHPNVVRYYRTFTEPQVEKMYIIMELIEGAPLYEHFNSLKEKNENFSEERIWHIFIQIVLALRYLHKEKKIVHRDLTPNNIMLGERDRVTITDFGLARARQPDASKMTSVVGTILYSCPEIVQSTPYGEKADVWAAGCVLYQMCTLKPPFYSANMLALASKIVEADYEPLPADQYSDLVSTTIRRCLTADPEERPDIVVVAGLIADMIMRHMDGLRTSQISLEKKLERERKRTQRHYHEATRNMQNYHRLFLASQEKIDRLANLSGSGGAVSIKSDSEINDVFESCDELSSTAGSQADLGPIRPKHISVDTDKSAESGIEEDDPTTCDSLDSSSGSSVLGSSLNSITSHGHAVPRPPNSPRPSVPIIIKRPFTAESPATKGLLSPSEIPSGSLTFRPSGTTLHRAFSGSSIETLKRQTSSSSANQRMRPPSAAATLTISPRKVRQISDPVLKILHLIHKLIFICQLPPTLAPNPRRKVIERFKRALFAPQSNSVNLKNELKKVILGSKELIDLNLGVGEAALLLRQANQEEACYQVTGETSAHVNLPMDPNDSDIGITYEQMQNFIESVLAECGYYSMSPHARRKLPLGPIGGAPLMIQRMASFDI</sequence>
<evidence type="ECO:0000259" key="8">
    <source>
        <dbReference type="PROSITE" id="PS50011"/>
    </source>
</evidence>
<feature type="region of interest" description="Disordered" evidence="7">
    <location>
        <begin position="1"/>
        <end position="64"/>
    </location>
</feature>
<feature type="compositionally biased region" description="Polar residues" evidence="7">
    <location>
        <begin position="997"/>
        <end position="1015"/>
    </location>
</feature>
<dbReference type="InterPro" id="IPR008266">
    <property type="entry name" value="Tyr_kinase_AS"/>
</dbReference>
<dbReference type="InterPro" id="IPR011009">
    <property type="entry name" value="Kinase-like_dom_sf"/>
</dbReference>
<dbReference type="EnsemblMetazoa" id="XM_030990629">
    <property type="protein sequence ID" value="XP_030846489"/>
    <property type="gene ID" value="LOC591247"/>
</dbReference>
<dbReference type="InterPro" id="IPR011989">
    <property type="entry name" value="ARM-like"/>
</dbReference>
<dbReference type="InterPro" id="IPR016024">
    <property type="entry name" value="ARM-type_fold"/>
</dbReference>
<reference evidence="10" key="1">
    <citation type="submission" date="2015-02" db="EMBL/GenBank/DDBJ databases">
        <title>Genome sequencing for Strongylocentrotus purpuratus.</title>
        <authorList>
            <person name="Murali S."/>
            <person name="Liu Y."/>
            <person name="Vee V."/>
            <person name="English A."/>
            <person name="Wang M."/>
            <person name="Skinner E."/>
            <person name="Han Y."/>
            <person name="Muzny D.M."/>
            <person name="Worley K.C."/>
            <person name="Gibbs R.A."/>
        </authorList>
    </citation>
    <scope>NUCLEOTIDE SEQUENCE</scope>
</reference>
<dbReference type="FunFam" id="1.10.510.10:FF:001213">
    <property type="entry name" value="serine/threonine-protein kinase Nek10"/>
    <property type="match status" value="1"/>
</dbReference>
<dbReference type="Gene3D" id="1.25.10.10">
    <property type="entry name" value="Leucine-rich Repeat Variant"/>
    <property type="match status" value="1"/>
</dbReference>
<dbReference type="RefSeq" id="XP_030846493.1">
    <property type="nucleotide sequence ID" value="XM_030990633.1"/>
</dbReference>
<dbReference type="InParanoid" id="A0A7M7P550"/>
<keyword evidence="10" id="KW-1185">Reference proteome</keyword>
<dbReference type="RefSeq" id="XP_030846490.1">
    <property type="nucleotide sequence ID" value="XM_030990630.1"/>
</dbReference>
<feature type="compositionally biased region" description="Basic and acidic residues" evidence="7">
    <location>
        <begin position="13"/>
        <end position="23"/>
    </location>
</feature>
<name>A0A7M7P550_STRPU</name>
<evidence type="ECO:0000313" key="9">
    <source>
        <dbReference type="EnsemblMetazoa" id="XP_030846492"/>
    </source>
</evidence>
<dbReference type="KEGG" id="spu:591247"/>
<dbReference type="EnsemblMetazoa" id="XM_030990630">
    <property type="protein sequence ID" value="XP_030846490"/>
    <property type="gene ID" value="LOC591247"/>
</dbReference>
<keyword evidence="3 6" id="KW-0547">Nucleotide-binding</keyword>
<dbReference type="InterPro" id="IPR000719">
    <property type="entry name" value="Prot_kinase_dom"/>
</dbReference>
<dbReference type="Gene3D" id="3.30.200.20">
    <property type="entry name" value="Phosphorylase Kinase, domain 1"/>
    <property type="match status" value="1"/>
</dbReference>
<keyword evidence="2" id="KW-0808">Transferase</keyword>
<keyword evidence="4" id="KW-0418">Kinase</keyword>
<feature type="compositionally biased region" description="Low complexity" evidence="7">
    <location>
        <begin position="918"/>
        <end position="935"/>
    </location>
</feature>
<keyword evidence="5 6" id="KW-0067">ATP-binding</keyword>
<feature type="compositionally biased region" description="Basic residues" evidence="7">
    <location>
        <begin position="1"/>
        <end position="12"/>
    </location>
</feature>
<dbReference type="PROSITE" id="PS00109">
    <property type="entry name" value="PROTEIN_KINASE_TYR"/>
    <property type="match status" value="1"/>
</dbReference>
<evidence type="ECO:0000256" key="5">
    <source>
        <dbReference type="ARBA" id="ARBA00022840"/>
    </source>
</evidence>
<dbReference type="CTD" id="152110"/>
<dbReference type="Proteomes" id="UP000007110">
    <property type="component" value="Unassembled WGS sequence"/>
</dbReference>
<dbReference type="EnsemblMetazoa" id="XM_030990628">
    <property type="protein sequence ID" value="XP_030846488"/>
    <property type="gene ID" value="LOC591247"/>
</dbReference>
<dbReference type="PROSITE" id="PS50011">
    <property type="entry name" value="PROTEIN_KINASE_DOM"/>
    <property type="match status" value="1"/>
</dbReference>
<dbReference type="PANTHER" id="PTHR43671:SF92">
    <property type="entry name" value="SERINE_THREONINE-PROTEIN KINASE NEK10"/>
    <property type="match status" value="1"/>
</dbReference>
<proteinExistence type="inferred from homology"/>
<dbReference type="SUPFAM" id="SSF48371">
    <property type="entry name" value="ARM repeat"/>
    <property type="match status" value="1"/>
</dbReference>
<dbReference type="EnsemblMetazoa" id="XM_030990632">
    <property type="protein sequence ID" value="XP_030846492"/>
    <property type="gene ID" value="LOC591247"/>
</dbReference>
<dbReference type="EnsemblMetazoa" id="XM_030990631">
    <property type="protein sequence ID" value="XP_030846491"/>
    <property type="gene ID" value="LOC591247"/>
</dbReference>
<dbReference type="InterPro" id="IPR017441">
    <property type="entry name" value="Protein_kinase_ATP_BS"/>
</dbReference>
<dbReference type="PANTHER" id="PTHR43671">
    <property type="entry name" value="SERINE/THREONINE-PROTEIN KINASE NEK"/>
    <property type="match status" value="1"/>
</dbReference>
<dbReference type="FunFam" id="1.25.10.10:FF:000612">
    <property type="entry name" value="Serine/threonine-protein kinase Nek10"/>
    <property type="match status" value="1"/>
</dbReference>
<dbReference type="EnsemblMetazoa" id="XM_030990633">
    <property type="protein sequence ID" value="XP_030846493"/>
    <property type="gene ID" value="LOC591247"/>
</dbReference>
<dbReference type="OrthoDB" id="248923at2759"/>
<accession>A0A7M7P550</accession>
<feature type="region of interest" description="Disordered" evidence="7">
    <location>
        <begin position="882"/>
        <end position="955"/>
    </location>
</feature>
<feature type="region of interest" description="Disordered" evidence="7">
    <location>
        <begin position="997"/>
        <end position="1023"/>
    </location>
</feature>
<dbReference type="SUPFAM" id="SSF56112">
    <property type="entry name" value="Protein kinase-like (PK-like)"/>
    <property type="match status" value="1"/>
</dbReference>
<evidence type="ECO:0000256" key="7">
    <source>
        <dbReference type="SAM" id="MobiDB-lite"/>
    </source>
</evidence>
<dbReference type="RefSeq" id="XP_030846492.1">
    <property type="nucleotide sequence ID" value="XM_030990632.1"/>
</dbReference>
<dbReference type="GO" id="GO:0004674">
    <property type="term" value="F:protein serine/threonine kinase activity"/>
    <property type="evidence" value="ECO:0000318"/>
    <property type="project" value="GO_Central"/>
</dbReference>
<feature type="domain" description="Protein kinase" evidence="8">
    <location>
        <begin position="527"/>
        <end position="799"/>
    </location>
</feature>
<comment type="similarity">
    <text evidence="1">Belongs to the protein kinase superfamily. NEK Ser/Thr protein kinase family. NIMA subfamily.</text>
</comment>